<keyword evidence="3" id="KW-1185">Reference proteome</keyword>
<reference evidence="2 3" key="1">
    <citation type="submission" date="2022-12" db="EMBL/GenBank/DDBJ databases">
        <title>Chromosome-scale assembly of the Ensete ventricosum genome.</title>
        <authorList>
            <person name="Dussert Y."/>
            <person name="Stocks J."/>
            <person name="Wendawek A."/>
            <person name="Woldeyes F."/>
            <person name="Nichols R.A."/>
            <person name="Borrell J.S."/>
        </authorList>
    </citation>
    <scope>NUCLEOTIDE SEQUENCE [LARGE SCALE GENOMIC DNA]</scope>
    <source>
        <strain evidence="3">cv. Maze</strain>
        <tissue evidence="2">Seeds</tissue>
    </source>
</reference>
<comment type="caution">
    <text evidence="2">The sequence shown here is derived from an EMBL/GenBank/DDBJ whole genome shotgun (WGS) entry which is preliminary data.</text>
</comment>
<evidence type="ECO:0000313" key="3">
    <source>
        <dbReference type="Proteomes" id="UP001222027"/>
    </source>
</evidence>
<dbReference type="EMBL" id="JAQQAF010000001">
    <property type="protein sequence ID" value="KAJ8510021.1"/>
    <property type="molecule type" value="Genomic_DNA"/>
</dbReference>
<feature type="region of interest" description="Disordered" evidence="1">
    <location>
        <begin position="1"/>
        <end position="28"/>
    </location>
</feature>
<dbReference type="AlphaFoldDB" id="A0AAV8Q9D2"/>
<feature type="region of interest" description="Disordered" evidence="1">
    <location>
        <begin position="59"/>
        <end position="96"/>
    </location>
</feature>
<name>A0AAV8Q9D2_ENSVE</name>
<protein>
    <submittedName>
        <fullName evidence="2">Uncharacterized protein</fullName>
    </submittedName>
</protein>
<gene>
    <name evidence="2" type="ORF">OPV22_000455</name>
</gene>
<accession>A0AAV8Q9D2</accession>
<organism evidence="2 3">
    <name type="scientific">Ensete ventricosum</name>
    <name type="common">Abyssinian banana</name>
    <name type="synonym">Musa ensete</name>
    <dbReference type="NCBI Taxonomy" id="4639"/>
    <lineage>
        <taxon>Eukaryota</taxon>
        <taxon>Viridiplantae</taxon>
        <taxon>Streptophyta</taxon>
        <taxon>Embryophyta</taxon>
        <taxon>Tracheophyta</taxon>
        <taxon>Spermatophyta</taxon>
        <taxon>Magnoliopsida</taxon>
        <taxon>Liliopsida</taxon>
        <taxon>Zingiberales</taxon>
        <taxon>Musaceae</taxon>
        <taxon>Ensete</taxon>
    </lineage>
</organism>
<feature type="compositionally biased region" description="Basic residues" evidence="1">
    <location>
        <begin position="70"/>
        <end position="92"/>
    </location>
</feature>
<proteinExistence type="predicted"/>
<dbReference type="Proteomes" id="UP001222027">
    <property type="component" value="Unassembled WGS sequence"/>
</dbReference>
<sequence length="119" mass="13870">MIGLMQSAVGETSSIPRPHSTVENGFGLTEERFRFPTAPTRQGKRRLYLRSVLRTGEKRRRRSALEDSIRRRKGRRRENKRKSSERRRRHRSPKLESSGFSISLVFSCDDGRKLRTAVV</sequence>
<evidence type="ECO:0000256" key="1">
    <source>
        <dbReference type="SAM" id="MobiDB-lite"/>
    </source>
</evidence>
<evidence type="ECO:0000313" key="2">
    <source>
        <dbReference type="EMBL" id="KAJ8510021.1"/>
    </source>
</evidence>